<organism evidence="1 2">
    <name type="scientific">Clunio marinus</name>
    <dbReference type="NCBI Taxonomy" id="568069"/>
    <lineage>
        <taxon>Eukaryota</taxon>
        <taxon>Metazoa</taxon>
        <taxon>Ecdysozoa</taxon>
        <taxon>Arthropoda</taxon>
        <taxon>Hexapoda</taxon>
        <taxon>Insecta</taxon>
        <taxon>Pterygota</taxon>
        <taxon>Neoptera</taxon>
        <taxon>Endopterygota</taxon>
        <taxon>Diptera</taxon>
        <taxon>Nematocera</taxon>
        <taxon>Chironomoidea</taxon>
        <taxon>Chironomidae</taxon>
        <taxon>Clunio</taxon>
    </lineage>
</organism>
<evidence type="ECO:0000313" key="2">
    <source>
        <dbReference type="Proteomes" id="UP000183832"/>
    </source>
</evidence>
<dbReference type="AlphaFoldDB" id="A0A1J1HTN9"/>
<name>A0A1J1HTN9_9DIPT</name>
<proteinExistence type="predicted"/>
<evidence type="ECO:0000313" key="1">
    <source>
        <dbReference type="EMBL" id="CRK91431.1"/>
    </source>
</evidence>
<reference evidence="1 2" key="1">
    <citation type="submission" date="2015-04" db="EMBL/GenBank/DDBJ databases">
        <authorList>
            <person name="Syromyatnikov M.Y."/>
            <person name="Popov V.N."/>
        </authorList>
    </citation>
    <scope>NUCLEOTIDE SEQUENCE [LARGE SCALE GENOMIC DNA]</scope>
</reference>
<keyword evidence="2" id="KW-1185">Reference proteome</keyword>
<dbReference type="Proteomes" id="UP000183832">
    <property type="component" value="Unassembled WGS sequence"/>
</dbReference>
<protein>
    <submittedName>
        <fullName evidence="1">CLUMA_CG005103, isoform A</fullName>
    </submittedName>
</protein>
<accession>A0A1J1HTN9</accession>
<sequence>MNLIHTNNLHKSEPQVHLDTFLELKYRGIYTISNLSRLLGMFKKLNVIDLATDDGKKFSVLEREVVVVEKLMKINHCGYKRNLRLPIKEDKILTRKA</sequence>
<dbReference type="EMBL" id="CVRI01000021">
    <property type="protein sequence ID" value="CRK91431.1"/>
    <property type="molecule type" value="Genomic_DNA"/>
</dbReference>
<gene>
    <name evidence="1" type="ORF">CLUMA_CG005103</name>
</gene>